<dbReference type="InterPro" id="IPR036259">
    <property type="entry name" value="MFS_trans_sf"/>
</dbReference>
<sequence length="98" mass="10667">MLPQVILLPFSGVIVDKVSRSTLMMITESMRCLLVVALAALSLLDHLSIAAIPIFVIAYAVMDALFQPAYAAARVRYLPKTFAMPPSRSCKSVRNSLA</sequence>
<proteinExistence type="predicted"/>
<dbReference type="Proteomes" id="UP001579974">
    <property type="component" value="Unassembled WGS sequence"/>
</dbReference>
<keyword evidence="1" id="KW-0472">Membrane</keyword>
<dbReference type="EMBL" id="JBDXSU010000017">
    <property type="protein sequence ID" value="MFB5192154.1"/>
    <property type="molecule type" value="Genomic_DNA"/>
</dbReference>
<reference evidence="2 3" key="1">
    <citation type="journal article" date="2024" name="Int. J. Mol. Sci.">
        <title>Exploration of Alicyclobacillus spp. Genome in Search of Antibiotic Resistance.</title>
        <authorList>
            <person name="Bucka-Kolendo J."/>
            <person name="Kiousi D.E."/>
            <person name="Dekowska A."/>
            <person name="Mikolajczuk-Szczyrba A."/>
            <person name="Karadedos D.M."/>
            <person name="Michael P."/>
            <person name="Galanis A."/>
            <person name="Sokolowska B."/>
        </authorList>
    </citation>
    <scope>NUCLEOTIDE SEQUENCE [LARGE SCALE GENOMIC DNA]</scope>
    <source>
        <strain evidence="2 3">KKP 3000</strain>
    </source>
</reference>
<evidence type="ECO:0000313" key="3">
    <source>
        <dbReference type="Proteomes" id="UP001579974"/>
    </source>
</evidence>
<keyword evidence="1" id="KW-0812">Transmembrane</keyword>
<feature type="transmembrane region" description="Helical" evidence="1">
    <location>
        <begin position="47"/>
        <end position="66"/>
    </location>
</feature>
<organism evidence="2 3">
    <name type="scientific">Alicyclobacillus fastidiosus</name>
    <dbReference type="NCBI Taxonomy" id="392011"/>
    <lineage>
        <taxon>Bacteria</taxon>
        <taxon>Bacillati</taxon>
        <taxon>Bacillota</taxon>
        <taxon>Bacilli</taxon>
        <taxon>Bacillales</taxon>
        <taxon>Alicyclobacillaceae</taxon>
        <taxon>Alicyclobacillus</taxon>
    </lineage>
</organism>
<accession>A0ABV5AIQ0</accession>
<keyword evidence="1" id="KW-1133">Transmembrane helix</keyword>
<dbReference type="SUPFAM" id="SSF103473">
    <property type="entry name" value="MFS general substrate transporter"/>
    <property type="match status" value="1"/>
</dbReference>
<evidence type="ECO:0000313" key="2">
    <source>
        <dbReference type="EMBL" id="MFB5192154.1"/>
    </source>
</evidence>
<evidence type="ECO:0000256" key="1">
    <source>
        <dbReference type="SAM" id="Phobius"/>
    </source>
</evidence>
<dbReference type="RefSeq" id="WP_275472793.1">
    <property type="nucleotide sequence ID" value="NZ_CP162940.1"/>
</dbReference>
<comment type="caution">
    <text evidence="2">The sequence shown here is derived from an EMBL/GenBank/DDBJ whole genome shotgun (WGS) entry which is preliminary data.</text>
</comment>
<name>A0ABV5AIQ0_9BACL</name>
<keyword evidence="3" id="KW-1185">Reference proteome</keyword>
<protein>
    <submittedName>
        <fullName evidence="2">MFS transporter</fullName>
    </submittedName>
</protein>
<gene>
    <name evidence="2" type="ORF">KKP3000_000949</name>
</gene>